<keyword evidence="2" id="KW-1185">Reference proteome</keyword>
<feature type="non-terminal residue" evidence="1">
    <location>
        <position position="1"/>
    </location>
</feature>
<feature type="non-terminal residue" evidence="1">
    <location>
        <position position="117"/>
    </location>
</feature>
<evidence type="ECO:0000313" key="1">
    <source>
        <dbReference type="EMBL" id="CAG8802367.1"/>
    </source>
</evidence>
<accession>A0A9N9JYL1</accession>
<comment type="caution">
    <text evidence="1">The sequence shown here is derived from an EMBL/GenBank/DDBJ whole genome shotgun (WGS) entry which is preliminary data.</text>
</comment>
<reference evidence="1" key="1">
    <citation type="submission" date="2021-06" db="EMBL/GenBank/DDBJ databases">
        <authorList>
            <person name="Kallberg Y."/>
            <person name="Tangrot J."/>
            <person name="Rosling A."/>
        </authorList>
    </citation>
    <scope>NUCLEOTIDE SEQUENCE</scope>
    <source>
        <strain evidence="1">MA453B</strain>
    </source>
</reference>
<evidence type="ECO:0000313" key="2">
    <source>
        <dbReference type="Proteomes" id="UP000789405"/>
    </source>
</evidence>
<proteinExistence type="predicted"/>
<name>A0A9N9JYL1_9GLOM</name>
<dbReference type="Proteomes" id="UP000789405">
    <property type="component" value="Unassembled WGS sequence"/>
</dbReference>
<organism evidence="1 2">
    <name type="scientific">Dentiscutata erythropus</name>
    <dbReference type="NCBI Taxonomy" id="1348616"/>
    <lineage>
        <taxon>Eukaryota</taxon>
        <taxon>Fungi</taxon>
        <taxon>Fungi incertae sedis</taxon>
        <taxon>Mucoromycota</taxon>
        <taxon>Glomeromycotina</taxon>
        <taxon>Glomeromycetes</taxon>
        <taxon>Diversisporales</taxon>
        <taxon>Gigasporaceae</taxon>
        <taxon>Dentiscutata</taxon>
    </lineage>
</organism>
<protein>
    <submittedName>
        <fullName evidence="1">1467_t:CDS:1</fullName>
    </submittedName>
</protein>
<dbReference type="OrthoDB" id="2376199at2759"/>
<dbReference type="EMBL" id="CAJVPY010036831">
    <property type="protein sequence ID" value="CAG8802367.1"/>
    <property type="molecule type" value="Genomic_DNA"/>
</dbReference>
<gene>
    <name evidence="1" type="ORF">DERYTH_LOCUS23661</name>
</gene>
<sequence length="117" mass="13666">SQLFEVIVNSLIKMTWICNFCQRTFTTKTSHTNHVKRCLQSVAESSEELSLEVMMIDSLDSLESERLNNEDNFETNTNLPDNCVTLRNNENMQEFFYNNTGQEVSLENIPNYFWSLP</sequence>
<dbReference type="AlphaFoldDB" id="A0A9N9JYL1"/>